<protein>
    <submittedName>
        <fullName evidence="2">Uncharacterized protein</fullName>
    </submittedName>
</protein>
<proteinExistence type="predicted"/>
<feature type="compositionally biased region" description="Pro residues" evidence="1">
    <location>
        <begin position="1"/>
        <end position="17"/>
    </location>
</feature>
<feature type="region of interest" description="Disordered" evidence="1">
    <location>
        <begin position="1"/>
        <end position="21"/>
    </location>
</feature>
<keyword evidence="3" id="KW-1185">Reference proteome</keyword>
<dbReference type="EMBL" id="JAAALK010000283">
    <property type="protein sequence ID" value="KAG8070857.1"/>
    <property type="molecule type" value="Genomic_DNA"/>
</dbReference>
<reference evidence="2" key="2">
    <citation type="submission" date="2021-02" db="EMBL/GenBank/DDBJ databases">
        <authorList>
            <person name="Kimball J.A."/>
            <person name="Haas M.W."/>
            <person name="Macchietto M."/>
            <person name="Kono T."/>
            <person name="Duquette J."/>
            <person name="Shao M."/>
        </authorList>
    </citation>
    <scope>NUCLEOTIDE SEQUENCE</scope>
    <source>
        <tissue evidence="2">Fresh leaf tissue</tissue>
    </source>
</reference>
<dbReference type="AlphaFoldDB" id="A0A8J5SK46"/>
<reference evidence="2" key="1">
    <citation type="journal article" date="2021" name="bioRxiv">
        <title>Whole Genome Assembly and Annotation of Northern Wild Rice, Zizania palustris L., Supports a Whole Genome Duplication in the Zizania Genus.</title>
        <authorList>
            <person name="Haas M."/>
            <person name="Kono T."/>
            <person name="Macchietto M."/>
            <person name="Millas R."/>
            <person name="McGilp L."/>
            <person name="Shao M."/>
            <person name="Duquette J."/>
            <person name="Hirsch C.N."/>
            <person name="Kimball J."/>
        </authorList>
    </citation>
    <scope>NUCLEOTIDE SEQUENCE</scope>
    <source>
        <tissue evidence="2">Fresh leaf tissue</tissue>
    </source>
</reference>
<accession>A0A8J5SK46</accession>
<sequence length="118" mass="11678">MGHAAVPPPAPAVPASPSPAGKAEAVVGMASSYDSRSRMRLSSSSLSARSLASSPAIAFILYCGACLPGPGCGAPLYCSEEARSPAATPEPPMARPGERGGARLGCSRARVAVDGSPV</sequence>
<name>A0A8J5SK46_ZIZPA</name>
<comment type="caution">
    <text evidence="2">The sequence shown here is derived from an EMBL/GenBank/DDBJ whole genome shotgun (WGS) entry which is preliminary data.</text>
</comment>
<evidence type="ECO:0000313" key="2">
    <source>
        <dbReference type="EMBL" id="KAG8070857.1"/>
    </source>
</evidence>
<gene>
    <name evidence="2" type="ORF">GUJ93_ZPchr0006g42021</name>
</gene>
<evidence type="ECO:0000313" key="3">
    <source>
        <dbReference type="Proteomes" id="UP000729402"/>
    </source>
</evidence>
<feature type="region of interest" description="Disordered" evidence="1">
    <location>
        <begin position="83"/>
        <end position="104"/>
    </location>
</feature>
<organism evidence="2 3">
    <name type="scientific">Zizania palustris</name>
    <name type="common">Northern wild rice</name>
    <dbReference type="NCBI Taxonomy" id="103762"/>
    <lineage>
        <taxon>Eukaryota</taxon>
        <taxon>Viridiplantae</taxon>
        <taxon>Streptophyta</taxon>
        <taxon>Embryophyta</taxon>
        <taxon>Tracheophyta</taxon>
        <taxon>Spermatophyta</taxon>
        <taxon>Magnoliopsida</taxon>
        <taxon>Liliopsida</taxon>
        <taxon>Poales</taxon>
        <taxon>Poaceae</taxon>
        <taxon>BOP clade</taxon>
        <taxon>Oryzoideae</taxon>
        <taxon>Oryzeae</taxon>
        <taxon>Zizaniinae</taxon>
        <taxon>Zizania</taxon>
    </lineage>
</organism>
<evidence type="ECO:0000256" key="1">
    <source>
        <dbReference type="SAM" id="MobiDB-lite"/>
    </source>
</evidence>
<dbReference type="Proteomes" id="UP000729402">
    <property type="component" value="Unassembled WGS sequence"/>
</dbReference>